<organism evidence="1 2">
    <name type="scientific">Smallanthus sonchifolius</name>
    <dbReference type="NCBI Taxonomy" id="185202"/>
    <lineage>
        <taxon>Eukaryota</taxon>
        <taxon>Viridiplantae</taxon>
        <taxon>Streptophyta</taxon>
        <taxon>Embryophyta</taxon>
        <taxon>Tracheophyta</taxon>
        <taxon>Spermatophyta</taxon>
        <taxon>Magnoliopsida</taxon>
        <taxon>eudicotyledons</taxon>
        <taxon>Gunneridae</taxon>
        <taxon>Pentapetalae</taxon>
        <taxon>asterids</taxon>
        <taxon>campanulids</taxon>
        <taxon>Asterales</taxon>
        <taxon>Asteraceae</taxon>
        <taxon>Asteroideae</taxon>
        <taxon>Heliantheae alliance</taxon>
        <taxon>Millerieae</taxon>
        <taxon>Smallanthus</taxon>
    </lineage>
</organism>
<evidence type="ECO:0000313" key="1">
    <source>
        <dbReference type="EMBL" id="KAI3716953.1"/>
    </source>
</evidence>
<dbReference type="EMBL" id="CM042040">
    <property type="protein sequence ID" value="KAI3716953.1"/>
    <property type="molecule type" value="Genomic_DNA"/>
</dbReference>
<reference evidence="2" key="1">
    <citation type="journal article" date="2022" name="Mol. Ecol. Resour.">
        <title>The genomes of chicory, endive, great burdock and yacon provide insights into Asteraceae palaeo-polyploidization history and plant inulin production.</title>
        <authorList>
            <person name="Fan W."/>
            <person name="Wang S."/>
            <person name="Wang H."/>
            <person name="Wang A."/>
            <person name="Jiang F."/>
            <person name="Liu H."/>
            <person name="Zhao H."/>
            <person name="Xu D."/>
            <person name="Zhang Y."/>
        </authorList>
    </citation>
    <scope>NUCLEOTIDE SEQUENCE [LARGE SCALE GENOMIC DNA]</scope>
    <source>
        <strain evidence="2">cv. Yunnan</strain>
    </source>
</reference>
<reference evidence="1 2" key="2">
    <citation type="journal article" date="2022" name="Mol. Ecol. Resour.">
        <title>The genomes of chicory, endive, great burdock and yacon provide insights into Asteraceae paleo-polyploidization history and plant inulin production.</title>
        <authorList>
            <person name="Fan W."/>
            <person name="Wang S."/>
            <person name="Wang H."/>
            <person name="Wang A."/>
            <person name="Jiang F."/>
            <person name="Liu H."/>
            <person name="Zhao H."/>
            <person name="Xu D."/>
            <person name="Zhang Y."/>
        </authorList>
    </citation>
    <scope>NUCLEOTIDE SEQUENCE [LARGE SCALE GENOMIC DNA]</scope>
    <source>
        <strain evidence="2">cv. Yunnan</strain>
        <tissue evidence="1">Leaves</tissue>
    </source>
</reference>
<dbReference type="Proteomes" id="UP001056120">
    <property type="component" value="Linkage Group LG23"/>
</dbReference>
<protein>
    <submittedName>
        <fullName evidence="1">Uncharacterized protein</fullName>
    </submittedName>
</protein>
<name>A0ACB9B4E7_9ASTR</name>
<evidence type="ECO:0000313" key="2">
    <source>
        <dbReference type="Proteomes" id="UP001056120"/>
    </source>
</evidence>
<sequence>MVLGLKTKNRKNPYIQLDYTITLIEIKPWPPSQSLRSLRFALIQWEHGDKNSGSTKPVAPSTVTGLGVGDGKIVFNESFRVHVTLTRDPLVKAGDNETFLRNCIEFNMYEPRRDKTVKWQLLATAVIDFAEYGIVEGSLMISVPMNCKRTFGNMAQPMLFVKIQMVERNNPVRSSSTESLIREGSMDKNQFESVSALMNEEYAEEAETASVTDDDISSQSSMATGSLTFGSNGISTPQKENGYEAICGTSEKVSDKKVSVQDKRAAYEKHISSSKDLYTEVENARISLSNIRNSKFTLLPRKAIANDGTSEQSCAQFKNLDASQSSQESQTIGEFGFDADRLKNVKSVGSSLDSCLRNGSVRSSKVIEKFKNVGFHDQNSVRNDIVSKVQHLEQRIQVLEGELTEAAAIEFSIYSVVAEHGSSIRKVHASARRLSRLYFHACKENSSRRSNSARSIVSGLILVAKSCGNDVARLTFWLSNSVVLRAIIHKTIEKDLCLNESRRSLHTASNEWDDARLVISDLEKVESWMFSHIVESIWWQTLAPYMQSTAAKGIIRDIDSECSKHCQTTTSLELWKTAFNDVCEKICPIRAAGHNCGCLSVLSMLIMEQCVSRLDVAMFNAILRETGDEVPTDPVSDPISDSRVLPIPSRKASVGAGALLKRTIGTWSSWLTDRFGSPITFHLLTALSELMMLPKDMLLSNTIRTEVCPTFGVPLIKRILDNFTPDEFCPDPLPEVVLEALDSEDLIETGEACVMSLPCAAAPIVYHPPSASLIGCILGDDGSPTHLSRSGSSILGKSTTSDDELDELDSPLTLIIDSSQAVAATVKPVWPLKNVDSCNNSRYRLLREVWMNSD</sequence>
<keyword evidence="2" id="KW-1185">Reference proteome</keyword>
<gene>
    <name evidence="1" type="ORF">L1987_68203</name>
</gene>
<accession>A0ACB9B4E7</accession>
<comment type="caution">
    <text evidence="1">The sequence shown here is derived from an EMBL/GenBank/DDBJ whole genome shotgun (WGS) entry which is preliminary data.</text>
</comment>
<proteinExistence type="predicted"/>